<name>A0A165EE91_9BASI</name>
<dbReference type="AlphaFoldDB" id="A0A165EE91"/>
<keyword evidence="13" id="KW-1185">Reference proteome</keyword>
<organism evidence="12 13">
    <name type="scientific">Calocera cornea HHB12733</name>
    <dbReference type="NCBI Taxonomy" id="1353952"/>
    <lineage>
        <taxon>Eukaryota</taxon>
        <taxon>Fungi</taxon>
        <taxon>Dikarya</taxon>
        <taxon>Basidiomycota</taxon>
        <taxon>Agaricomycotina</taxon>
        <taxon>Dacrymycetes</taxon>
        <taxon>Dacrymycetales</taxon>
        <taxon>Dacrymycetaceae</taxon>
        <taxon>Calocera</taxon>
    </lineage>
</organism>
<dbReference type="FunCoup" id="A0A165EE91">
    <property type="interactions" value="128"/>
</dbReference>
<dbReference type="Gene3D" id="3.40.50.2000">
    <property type="entry name" value="Glycogen Phosphorylase B"/>
    <property type="match status" value="1"/>
</dbReference>
<dbReference type="InterPro" id="IPR013969">
    <property type="entry name" value="Oligosacch_biosynth_Alg14"/>
</dbReference>
<dbReference type="GO" id="GO:0031965">
    <property type="term" value="C:nuclear membrane"/>
    <property type="evidence" value="ECO:0007669"/>
    <property type="project" value="UniProtKB-SubCell"/>
</dbReference>
<evidence type="ECO:0000256" key="4">
    <source>
        <dbReference type="ARBA" id="ARBA00011335"/>
    </source>
</evidence>
<dbReference type="EMBL" id="KV424009">
    <property type="protein sequence ID" value="KZT54676.1"/>
    <property type="molecule type" value="Genomic_DNA"/>
</dbReference>
<feature type="transmembrane region" description="Helical" evidence="11">
    <location>
        <begin position="90"/>
        <end position="110"/>
    </location>
</feature>
<comment type="similarity">
    <text evidence="3 11">Belongs to the ALG14 family.</text>
</comment>
<dbReference type="InParanoid" id="A0A165EE91"/>
<dbReference type="STRING" id="1353952.A0A165EE91"/>
<gene>
    <name evidence="11" type="primary">ALG14</name>
    <name evidence="12" type="ORF">CALCODRAFT_438222</name>
</gene>
<dbReference type="GO" id="GO:0006488">
    <property type="term" value="P:dolichol-linked oligosaccharide biosynthetic process"/>
    <property type="evidence" value="ECO:0007669"/>
    <property type="project" value="InterPro"/>
</dbReference>
<keyword evidence="6 11" id="KW-0812">Transmembrane</keyword>
<keyword evidence="8 11" id="KW-1133">Transmembrane helix</keyword>
<dbReference type="Proteomes" id="UP000076842">
    <property type="component" value="Unassembled WGS sequence"/>
</dbReference>
<accession>A0A165EE91</accession>
<protein>
    <recommendedName>
        <fullName evidence="5 11">UDP-N-acetylglucosamine transferase subunit ALG14</fullName>
    </recommendedName>
    <alternativeName>
        <fullName evidence="10 11">Asparagine-linked glycosylation protein 14</fullName>
    </alternativeName>
</protein>
<reference evidence="12 13" key="1">
    <citation type="journal article" date="2016" name="Mol. Biol. Evol.">
        <title>Comparative Genomics of Early-Diverging Mushroom-Forming Fungi Provides Insights into the Origins of Lignocellulose Decay Capabilities.</title>
        <authorList>
            <person name="Nagy L.G."/>
            <person name="Riley R."/>
            <person name="Tritt A."/>
            <person name="Adam C."/>
            <person name="Daum C."/>
            <person name="Floudas D."/>
            <person name="Sun H."/>
            <person name="Yadav J.S."/>
            <person name="Pangilinan J."/>
            <person name="Larsson K.H."/>
            <person name="Matsuura K."/>
            <person name="Barry K."/>
            <person name="Labutti K."/>
            <person name="Kuo R."/>
            <person name="Ohm R.A."/>
            <person name="Bhattacharya S.S."/>
            <person name="Shirouzu T."/>
            <person name="Yoshinaga Y."/>
            <person name="Martin F.M."/>
            <person name="Grigoriev I.V."/>
            <person name="Hibbett D.S."/>
        </authorList>
    </citation>
    <scope>NUCLEOTIDE SEQUENCE [LARGE SCALE GENOMIC DNA]</scope>
    <source>
        <strain evidence="12 13">HHB12733</strain>
    </source>
</reference>
<evidence type="ECO:0000256" key="5">
    <source>
        <dbReference type="ARBA" id="ARBA00017467"/>
    </source>
</evidence>
<evidence type="ECO:0000256" key="6">
    <source>
        <dbReference type="ARBA" id="ARBA00022692"/>
    </source>
</evidence>
<evidence type="ECO:0000256" key="1">
    <source>
        <dbReference type="ARBA" id="ARBA00004389"/>
    </source>
</evidence>
<evidence type="ECO:0000256" key="3">
    <source>
        <dbReference type="ARBA" id="ARBA00009731"/>
    </source>
</evidence>
<dbReference type="PANTHER" id="PTHR12154">
    <property type="entry name" value="GLYCOSYL TRANSFERASE-RELATED"/>
    <property type="match status" value="1"/>
</dbReference>
<keyword evidence="7 11" id="KW-0256">Endoplasmic reticulum</keyword>
<dbReference type="Pfam" id="PF08660">
    <property type="entry name" value="Alg14"/>
    <property type="match status" value="1"/>
</dbReference>
<dbReference type="PANTHER" id="PTHR12154:SF4">
    <property type="entry name" value="UDP-N-ACETYLGLUCOSAMINE TRANSFERASE SUBUNIT ALG14 HOMOLOG"/>
    <property type="match status" value="1"/>
</dbReference>
<comment type="caution">
    <text evidence="11">Lacks conserved residue(s) required for the propagation of feature annotation.</text>
</comment>
<feature type="transmembrane region" description="Helical" evidence="11">
    <location>
        <begin position="122"/>
        <end position="140"/>
    </location>
</feature>
<sequence>RPSRAPRTHAADVVAGGHTSESLQLLRALPPARYTPRAYIVSAGDGLSQQKAEAFERSLAPPAGAGAGQPQHAQSTFLLLPRARRVHQPLLLTAPTALYALLAAFWHITLLPALRREPFADVLLLNGPGTCVVVLAAVWISKFLGLPAPRTIYVESFARVRSLSLSAKLVRPFVDRFVVQWPDALGPGNANGRGECRGWLV</sequence>
<evidence type="ECO:0000313" key="13">
    <source>
        <dbReference type="Proteomes" id="UP000076842"/>
    </source>
</evidence>
<comment type="function">
    <text evidence="11">Involved in protein N-glycosylation. Essential for the second step of the dolichol-linked oligosaccharide pathway. Anchors the catalytic subunit ALG13 to the ER.</text>
</comment>
<evidence type="ECO:0000256" key="8">
    <source>
        <dbReference type="ARBA" id="ARBA00022989"/>
    </source>
</evidence>
<dbReference type="GO" id="GO:0004577">
    <property type="term" value="F:N-acetylglucosaminyldiphosphodolichol N-acetylglucosaminyltransferase activity"/>
    <property type="evidence" value="ECO:0007669"/>
    <property type="project" value="TreeGrafter"/>
</dbReference>
<keyword evidence="12" id="KW-0808">Transferase</keyword>
<evidence type="ECO:0000256" key="9">
    <source>
        <dbReference type="ARBA" id="ARBA00023136"/>
    </source>
</evidence>
<evidence type="ECO:0000256" key="2">
    <source>
        <dbReference type="ARBA" id="ARBA00004590"/>
    </source>
</evidence>
<comment type="subunit">
    <text evidence="4 11">Heterodimer with ALG13 to form a functional enzyme.</text>
</comment>
<feature type="non-terminal residue" evidence="12">
    <location>
        <position position="1"/>
    </location>
</feature>
<proteinExistence type="inferred from homology"/>
<evidence type="ECO:0000256" key="11">
    <source>
        <dbReference type="RuleBase" id="RU362127"/>
    </source>
</evidence>
<comment type="subcellular location">
    <subcellularLocation>
        <location evidence="1 11">Endoplasmic reticulum membrane</location>
        <topology evidence="1 11">Single-pass membrane protein</topology>
    </subcellularLocation>
    <subcellularLocation>
        <location evidence="2">Nucleus membrane</location>
        <topology evidence="2">Single-pass membrane protein</topology>
    </subcellularLocation>
</comment>
<dbReference type="OrthoDB" id="17098at2759"/>
<evidence type="ECO:0000313" key="12">
    <source>
        <dbReference type="EMBL" id="KZT54676.1"/>
    </source>
</evidence>
<evidence type="ECO:0000256" key="7">
    <source>
        <dbReference type="ARBA" id="ARBA00022824"/>
    </source>
</evidence>
<evidence type="ECO:0000256" key="10">
    <source>
        <dbReference type="ARBA" id="ARBA00032062"/>
    </source>
</evidence>
<dbReference type="GO" id="GO:0043541">
    <property type="term" value="C:UDP-N-acetylglucosamine transferase complex"/>
    <property type="evidence" value="ECO:0007669"/>
    <property type="project" value="TreeGrafter"/>
</dbReference>
<keyword evidence="9 11" id="KW-0472">Membrane</keyword>